<protein>
    <submittedName>
        <fullName evidence="2">Uncharacterized protein</fullName>
    </submittedName>
</protein>
<dbReference type="AlphaFoldDB" id="A0A3B1AH66"/>
<keyword evidence="1" id="KW-1133">Transmembrane helix</keyword>
<reference evidence="2" key="1">
    <citation type="submission" date="2018-06" db="EMBL/GenBank/DDBJ databases">
        <authorList>
            <person name="Zhirakovskaya E."/>
        </authorList>
    </citation>
    <scope>NUCLEOTIDE SEQUENCE</scope>
</reference>
<evidence type="ECO:0000313" key="2">
    <source>
        <dbReference type="EMBL" id="VAX03102.1"/>
    </source>
</evidence>
<gene>
    <name evidence="2" type="ORF">MNBD_ALPHA03-1395</name>
</gene>
<feature type="transmembrane region" description="Helical" evidence="1">
    <location>
        <begin position="6"/>
        <end position="25"/>
    </location>
</feature>
<evidence type="ECO:0000256" key="1">
    <source>
        <dbReference type="SAM" id="Phobius"/>
    </source>
</evidence>
<accession>A0A3B1AH66</accession>
<keyword evidence="1" id="KW-0472">Membrane</keyword>
<proteinExistence type="predicted"/>
<keyword evidence="1" id="KW-0812">Transmembrane</keyword>
<name>A0A3B1AH66_9ZZZZ</name>
<dbReference type="EMBL" id="UOFW01000038">
    <property type="protein sequence ID" value="VAX03102.1"/>
    <property type="molecule type" value="Genomic_DNA"/>
</dbReference>
<sequence length="60" mass="7198">MDLDYYKIITTVILAMLGWIIAHFFTNKRAISSNRNSKKNGRYYRIRRYSRVKSINKQLA</sequence>
<organism evidence="2">
    <name type="scientific">hydrothermal vent metagenome</name>
    <dbReference type="NCBI Taxonomy" id="652676"/>
    <lineage>
        <taxon>unclassified sequences</taxon>
        <taxon>metagenomes</taxon>
        <taxon>ecological metagenomes</taxon>
    </lineage>
</organism>